<gene>
    <name evidence="3" type="ORF">R3P38DRAFT_3374928</name>
</gene>
<keyword evidence="4" id="KW-1185">Reference proteome</keyword>
<keyword evidence="1" id="KW-1133">Transmembrane helix</keyword>
<evidence type="ECO:0000313" key="3">
    <source>
        <dbReference type="EMBL" id="KAK6984828.1"/>
    </source>
</evidence>
<evidence type="ECO:0000259" key="2">
    <source>
        <dbReference type="Pfam" id="PF20153"/>
    </source>
</evidence>
<proteinExistence type="predicted"/>
<reference evidence="3 4" key="1">
    <citation type="journal article" date="2024" name="J Genomics">
        <title>Draft genome sequencing and assembly of Favolaschia claudopus CIRM-BRFM 2984 isolated from oak limbs.</title>
        <authorList>
            <person name="Navarro D."/>
            <person name="Drula E."/>
            <person name="Chaduli D."/>
            <person name="Cazenave R."/>
            <person name="Ahrendt S."/>
            <person name="Wang J."/>
            <person name="Lipzen A."/>
            <person name="Daum C."/>
            <person name="Barry K."/>
            <person name="Grigoriev I.V."/>
            <person name="Favel A."/>
            <person name="Rosso M.N."/>
            <person name="Martin F."/>
        </authorList>
    </citation>
    <scope>NUCLEOTIDE SEQUENCE [LARGE SCALE GENOMIC DNA]</scope>
    <source>
        <strain evidence="3 4">CIRM-BRFM 2984</strain>
    </source>
</reference>
<feature type="domain" description="DUF6535" evidence="2">
    <location>
        <begin position="55"/>
        <end position="226"/>
    </location>
</feature>
<comment type="caution">
    <text evidence="3">The sequence shown here is derived from an EMBL/GenBank/DDBJ whole genome shotgun (WGS) entry which is preliminary data.</text>
</comment>
<dbReference type="InterPro" id="IPR045338">
    <property type="entry name" value="DUF6535"/>
</dbReference>
<dbReference type="InterPro" id="IPR042856">
    <property type="entry name" value="RSP14"/>
</dbReference>
<dbReference type="EMBL" id="JAWWNJ010000134">
    <property type="protein sequence ID" value="KAK6984828.1"/>
    <property type="molecule type" value="Genomic_DNA"/>
</dbReference>
<dbReference type="InterPro" id="IPR011989">
    <property type="entry name" value="ARM-like"/>
</dbReference>
<dbReference type="Gene3D" id="1.25.10.10">
    <property type="entry name" value="Leucine-rich Repeat Variant"/>
    <property type="match status" value="5"/>
</dbReference>
<organism evidence="3 4">
    <name type="scientific">Favolaschia claudopus</name>
    <dbReference type="NCBI Taxonomy" id="2862362"/>
    <lineage>
        <taxon>Eukaryota</taxon>
        <taxon>Fungi</taxon>
        <taxon>Dikarya</taxon>
        <taxon>Basidiomycota</taxon>
        <taxon>Agaricomycotina</taxon>
        <taxon>Agaricomycetes</taxon>
        <taxon>Agaricomycetidae</taxon>
        <taxon>Agaricales</taxon>
        <taxon>Marasmiineae</taxon>
        <taxon>Mycenaceae</taxon>
        <taxon>Favolaschia</taxon>
    </lineage>
</organism>
<dbReference type="Pfam" id="PF20153">
    <property type="entry name" value="DUF6535"/>
    <property type="match status" value="1"/>
</dbReference>
<dbReference type="Proteomes" id="UP001362999">
    <property type="component" value="Unassembled WGS sequence"/>
</dbReference>
<name>A0AAV9ZKT7_9AGAR</name>
<keyword evidence="1" id="KW-0472">Membrane</keyword>
<keyword evidence="1" id="KW-0812">Transmembrane</keyword>
<feature type="transmembrane region" description="Helical" evidence="1">
    <location>
        <begin position="146"/>
        <end position="165"/>
    </location>
</feature>
<dbReference type="SUPFAM" id="SSF48371">
    <property type="entry name" value="ARM repeat"/>
    <property type="match status" value="3"/>
</dbReference>
<accession>A0AAV9ZKT7</accession>
<dbReference type="PANTHER" id="PTHR15599">
    <property type="entry name" value="RTDR1"/>
    <property type="match status" value="1"/>
</dbReference>
<dbReference type="PANTHER" id="PTHR15599:SF1">
    <property type="entry name" value="RADIAL SPOKE HEAD 14 HOMOLOG"/>
    <property type="match status" value="1"/>
</dbReference>
<feature type="transmembrane region" description="Helical" evidence="1">
    <location>
        <begin position="231"/>
        <end position="249"/>
    </location>
</feature>
<evidence type="ECO:0000313" key="4">
    <source>
        <dbReference type="Proteomes" id="UP001362999"/>
    </source>
</evidence>
<dbReference type="InterPro" id="IPR016024">
    <property type="entry name" value="ARM-type_fold"/>
</dbReference>
<sequence>MCDIEGQGLWAPSGLLRRMGLKRLPNLEFKRHLHLDEPLDDSPFRQECADNAQLWKLYMDTAKVFDKNLADLFNSDLDPLLIFAALFSAILAAFLIETRKDLQADPQSITNGLLFAMLRNQLNTSTPQIPEMGTFTPTSAARWINGLWFCSLMFSLMSALGASMAKGWVTQFSSAVSGSAWADARLHASRYRGIKRWQLGLIIQCLPILIHIAFLLFSIGLVLLVLQDDQMIGLTILALTTLVVLLYIGNSVHPAVYLDSPFRAPIPGMIRAIFQNPQAWSWGPAGVAQFPAREDAQKAQAICWLLSQSASSSTATIAIHAVAGLPCSLFVQNELCRSSIGNMVLDLLSEETKNQNPEPDTDLLNVCLHALLRLTQAAPPELLITEFAQYLQRLVAPRGLLDDLASLPAIIQDLALCIKARIIQLFCDPSQHIELFQHNTALFEIDLPVLAKSCSDPYIRRLLIEVWFISNQNSLPTSHPPALHFNSGLRAASFADRLATHSSLAQKVNTGRLPSAIQPQLNVKTLIEGLTDDKFQSQCSRLMSEISVYSPIKNQLKNNILSDILGPLLQSGDEHIRQNTFKILRNLLADESLPAFVQTVATTNVNNLCEIAEFFINCISTNGVNETIIQAQLIPSITVATGTADPFTQQRLLKAFIQLSIYNFNSSFSSPEILNSFNTIMSSDDSIISVEGLERATLLVTLDPICCTTLGPAMEAAIVLLLGNSNLHIRERAIRAFVKLVQHSGHQVIALDRTIRVLLSMLTDSNNTIQHQAIQTLNTIIVYEDVQTALTGINLMDVFLTLFEDPNPELRKGGITMFTVFATHKDLCTSLALGILDRVVQLLGDLNFDVQQSARQMFDILLEQSPLSTVLCDSRMLEIINTMVGDDNWAVKQAAMTALPLFVKSNRSCLGISSSQIIPTIFALLDSEDIELSFAALECIVDLCHNDDLWKSCERCGLFSKITSMCQDSSPLKRKAALDAIVGLIPHVEFRQLYSTFEIMLELLSMLDDAAQGVQLAALNVMGLLYHYNNLSSFILNQLMEKIFVMMAERPSPVKKGVIAVIIHFLAPIQLMKTMTHSQQEIQLVAKEVLESLINHDPPPTIPLDDVITSITAIFRSEDPANSDLLILLLEHGCLPDPLIASALTEELLSMLADPDPHTKDKALNHFHFLMKHESFVVYLGSVYALEIVTQSSWLLKDPDIHISVHRLLNALGNITRHLSLQFAQHTLESLRGLVANDDFCFQLATCTPQAIQSIITLLGHESLAIIQNAHVIIMTLARHAQCHSLLSSSQTVESLYSMLSDQEPVVRVGGLRNACIFANHETICTVIATPKIIQQVLYTMSDSNSNVIEQSLQTIIVLVQHKFIASSFTANGTFQKIMSMLRHFSPLVRVAALQVITAFVHQDDLRSLITPPAMKKFWMLLIDPHKSVRQAAGKCARICLSIDDMRRSLTTPSTIRLLITKISGRADDILIIDLVKHLIVDDSSLMMVGSIVLQQALQRIPQSELPVCNSYLELILSLPNTFTMDSKESVHLTTLLLSPKPAVLRCAGSIITHFASHSKFRAQILTSNVWSTILDLPHAFPIIEEIWREFAKHQAAQQQLRDPISGLVHELLNMLRAGPSNFDRWQVVLKGLLALQVF</sequence>
<evidence type="ECO:0000256" key="1">
    <source>
        <dbReference type="SAM" id="Phobius"/>
    </source>
</evidence>
<feature type="transmembrane region" description="Helical" evidence="1">
    <location>
        <begin position="201"/>
        <end position="224"/>
    </location>
</feature>
<feature type="transmembrane region" description="Helical" evidence="1">
    <location>
        <begin position="79"/>
        <end position="96"/>
    </location>
</feature>
<protein>
    <submittedName>
        <fullName evidence="3">Armadillo-type protein</fullName>
    </submittedName>
</protein>